<sequence length="139" mass="16165">MESYKFIYDGKEYELGINPNDELINDEEKPVKGIEISDVLRLLHQGEEIHFDITHYDQPCPNCLAGKAEKEKYFKFLEYHFYIYTKNGEYVTSSISKDMEGASFHKLFKKGKVDNSYIVSVIVCVHCGEYSIEIEQCDV</sequence>
<dbReference type="EMBL" id="JACHEN010000002">
    <property type="protein sequence ID" value="MBB6214440.1"/>
    <property type="molecule type" value="Genomic_DNA"/>
</dbReference>
<dbReference type="AlphaFoldDB" id="A0A841KQS1"/>
<organism evidence="1 2">
    <name type="scientific">Anaerosolibacter carboniphilus</name>
    <dbReference type="NCBI Taxonomy" id="1417629"/>
    <lineage>
        <taxon>Bacteria</taxon>
        <taxon>Bacillati</taxon>
        <taxon>Bacillota</taxon>
        <taxon>Clostridia</taxon>
        <taxon>Peptostreptococcales</taxon>
        <taxon>Thermotaleaceae</taxon>
        <taxon>Anaerosolibacter</taxon>
    </lineage>
</organism>
<name>A0A841KQS1_9FIRM</name>
<accession>A0A841KQS1</accession>
<evidence type="ECO:0000313" key="1">
    <source>
        <dbReference type="EMBL" id="MBB6214440.1"/>
    </source>
</evidence>
<evidence type="ECO:0000313" key="2">
    <source>
        <dbReference type="Proteomes" id="UP000579281"/>
    </source>
</evidence>
<gene>
    <name evidence="1" type="ORF">HNQ80_000520</name>
</gene>
<dbReference type="Proteomes" id="UP000579281">
    <property type="component" value="Unassembled WGS sequence"/>
</dbReference>
<evidence type="ECO:0008006" key="3">
    <source>
        <dbReference type="Google" id="ProtNLM"/>
    </source>
</evidence>
<dbReference type="Pfam" id="PF12653">
    <property type="entry name" value="DUF3785"/>
    <property type="match status" value="1"/>
</dbReference>
<keyword evidence="2" id="KW-1185">Reference proteome</keyword>
<proteinExistence type="predicted"/>
<protein>
    <recommendedName>
        <fullName evidence="3">DUF3785 domain-containing protein</fullName>
    </recommendedName>
</protein>
<comment type="caution">
    <text evidence="1">The sequence shown here is derived from an EMBL/GenBank/DDBJ whole genome shotgun (WGS) entry which is preliminary data.</text>
</comment>
<reference evidence="1 2" key="1">
    <citation type="submission" date="2020-08" db="EMBL/GenBank/DDBJ databases">
        <title>Genomic Encyclopedia of Type Strains, Phase IV (KMG-IV): sequencing the most valuable type-strain genomes for metagenomic binning, comparative biology and taxonomic classification.</title>
        <authorList>
            <person name="Goeker M."/>
        </authorList>
    </citation>
    <scope>NUCLEOTIDE SEQUENCE [LARGE SCALE GENOMIC DNA]</scope>
    <source>
        <strain evidence="1 2">DSM 103526</strain>
    </source>
</reference>
<dbReference type="RefSeq" id="WP_184307879.1">
    <property type="nucleotide sequence ID" value="NZ_JACHEN010000002.1"/>
</dbReference>
<dbReference type="InterPro" id="IPR024210">
    <property type="entry name" value="DUF3785"/>
</dbReference>